<evidence type="ECO:0000313" key="9">
    <source>
        <dbReference type="Proteomes" id="UP000217944"/>
    </source>
</evidence>
<evidence type="ECO:0000256" key="3">
    <source>
        <dbReference type="ARBA" id="ARBA00022691"/>
    </source>
</evidence>
<dbReference type="GO" id="GO:0046872">
    <property type="term" value="F:metal ion binding"/>
    <property type="evidence" value="ECO:0007669"/>
    <property type="project" value="UniProtKB-KW"/>
</dbReference>
<dbReference type="SFLD" id="SFLDS00029">
    <property type="entry name" value="Radical_SAM"/>
    <property type="match status" value="1"/>
</dbReference>
<gene>
    <name evidence="8" type="ORF">LNAT_P0763</name>
</gene>
<dbReference type="PANTHER" id="PTHR43787:SF11">
    <property type="entry name" value="UPF0026 PROTEIN SLR1464"/>
    <property type="match status" value="1"/>
</dbReference>
<evidence type="ECO:0000256" key="1">
    <source>
        <dbReference type="ARBA" id="ARBA00001966"/>
    </source>
</evidence>
<feature type="domain" description="Radical SAM core" evidence="7">
    <location>
        <begin position="12"/>
        <end position="243"/>
    </location>
</feature>
<evidence type="ECO:0000313" key="8">
    <source>
        <dbReference type="EMBL" id="GAX87467.1"/>
    </source>
</evidence>
<organism evidence="8 9">
    <name type="scientific">Lebetimonas natsushimae</name>
    <dbReference type="NCBI Taxonomy" id="1936991"/>
    <lineage>
        <taxon>Bacteria</taxon>
        <taxon>Pseudomonadati</taxon>
        <taxon>Campylobacterota</taxon>
        <taxon>Epsilonproteobacteria</taxon>
        <taxon>Nautiliales</taxon>
        <taxon>Nautiliaceae</taxon>
        <taxon>Lebetimonas</taxon>
    </lineage>
</organism>
<dbReference type="GO" id="GO:0003824">
    <property type="term" value="F:catalytic activity"/>
    <property type="evidence" value="ECO:0007669"/>
    <property type="project" value="InterPro"/>
</dbReference>
<dbReference type="Proteomes" id="UP000217944">
    <property type="component" value="Unassembled WGS sequence"/>
</dbReference>
<keyword evidence="3" id="KW-0949">S-adenosyl-L-methionine</keyword>
<sequence>MDIDKLTYGPVPSRRLGRSLGINNIPAKVCSYACIYCQLGNTLKMSIERKSFYNPEDIYLSAKKRISSLKEKNEKIDYVAFVPDGESTLDINLAKEANLLKEFNIKLAIITNGSLMYREDVQNDLMQFEWISLKVDSAVKSVWKKIDRPHGKLNFEDIKKGYIDFSKKYKGLLNTETMLVKNINDDEESLKKTAEFIKTLNPNKAYISIPIRPPAENNIQIPDDEDINRAYLIFNSYGLNTELLVQYEGNNFTYTNDFEKDLLAITSVHPIREDALEKFLQKSNASWKDVENLIKKQLIKKTFYNKHYYFSRILKKSNS</sequence>
<protein>
    <recommendedName>
        <fullName evidence="7">Radical SAM core domain-containing protein</fullName>
    </recommendedName>
</protein>
<dbReference type="OrthoDB" id="9800840at2"/>
<dbReference type="InterPro" id="IPR006638">
    <property type="entry name" value="Elp3/MiaA/NifB-like_rSAM"/>
</dbReference>
<dbReference type="GO" id="GO:0051539">
    <property type="term" value="F:4 iron, 4 sulfur cluster binding"/>
    <property type="evidence" value="ECO:0007669"/>
    <property type="project" value="UniProtKB-KW"/>
</dbReference>
<evidence type="ECO:0000256" key="2">
    <source>
        <dbReference type="ARBA" id="ARBA00022485"/>
    </source>
</evidence>
<keyword evidence="6" id="KW-0411">Iron-sulfur</keyword>
<keyword evidence="9" id="KW-1185">Reference proteome</keyword>
<evidence type="ECO:0000256" key="6">
    <source>
        <dbReference type="ARBA" id="ARBA00023014"/>
    </source>
</evidence>
<evidence type="ECO:0000259" key="7">
    <source>
        <dbReference type="PROSITE" id="PS51918"/>
    </source>
</evidence>
<dbReference type="InterPro" id="IPR040084">
    <property type="entry name" value="GTPase_Obg"/>
</dbReference>
<keyword evidence="4" id="KW-0479">Metal-binding</keyword>
<evidence type="ECO:0000256" key="5">
    <source>
        <dbReference type="ARBA" id="ARBA00023004"/>
    </source>
</evidence>
<proteinExistence type="predicted"/>
<accession>A0A292YBJ0</accession>
<dbReference type="SFLD" id="SFLDG01083">
    <property type="entry name" value="Uncharacterised_Radical_SAM_Su"/>
    <property type="match status" value="1"/>
</dbReference>
<dbReference type="Pfam" id="PF04055">
    <property type="entry name" value="Radical_SAM"/>
    <property type="match status" value="1"/>
</dbReference>
<keyword evidence="5" id="KW-0408">Iron</keyword>
<dbReference type="SMART" id="SM00729">
    <property type="entry name" value="Elp3"/>
    <property type="match status" value="1"/>
</dbReference>
<keyword evidence="2" id="KW-0004">4Fe-4S</keyword>
<dbReference type="AlphaFoldDB" id="A0A292YBJ0"/>
<name>A0A292YBJ0_9BACT</name>
<comment type="cofactor">
    <cofactor evidence="1">
        <name>[4Fe-4S] cluster</name>
        <dbReference type="ChEBI" id="CHEBI:49883"/>
    </cofactor>
</comment>
<evidence type="ECO:0000256" key="4">
    <source>
        <dbReference type="ARBA" id="ARBA00022723"/>
    </source>
</evidence>
<dbReference type="RefSeq" id="WP_096258601.1">
    <property type="nucleotide sequence ID" value="NZ_BDME01000001.1"/>
</dbReference>
<dbReference type="InterPro" id="IPR058240">
    <property type="entry name" value="rSAM_sf"/>
</dbReference>
<dbReference type="Gene3D" id="3.20.20.70">
    <property type="entry name" value="Aldolase class I"/>
    <property type="match status" value="1"/>
</dbReference>
<dbReference type="PROSITE" id="PS51918">
    <property type="entry name" value="RADICAL_SAM"/>
    <property type="match status" value="1"/>
</dbReference>
<dbReference type="InterPro" id="IPR007197">
    <property type="entry name" value="rSAM"/>
</dbReference>
<dbReference type="EMBL" id="BDME01000001">
    <property type="protein sequence ID" value="GAX87467.1"/>
    <property type="molecule type" value="Genomic_DNA"/>
</dbReference>
<reference evidence="8 9" key="1">
    <citation type="journal article" date="2017" name="Syst. Appl. Microbiol.">
        <title>Lebetimonas natsushimae sp. nov., a novel strictly anaerobic, moderately thermophilic chemoautotroph isolated from a deep-sea hydrothermal vent polychaete nest in the Mid-Okinawa Trough.</title>
        <authorList>
            <person name="Nagata R."/>
            <person name="Takaki Y."/>
            <person name="Tame A."/>
            <person name="Nunoura T."/>
            <person name="Muto H."/>
            <person name="Mino S."/>
            <person name="Sawayama S."/>
            <person name="Takai K."/>
            <person name="Nakagawa S."/>
        </authorList>
    </citation>
    <scope>NUCLEOTIDE SEQUENCE [LARGE SCALE GENOMIC DNA]</scope>
    <source>
        <strain evidence="8 9">HS1857</strain>
    </source>
</reference>
<dbReference type="InterPro" id="IPR013785">
    <property type="entry name" value="Aldolase_TIM"/>
</dbReference>
<dbReference type="PANTHER" id="PTHR43787">
    <property type="entry name" value="FEMO COFACTOR BIOSYNTHESIS PROTEIN NIFB-RELATED"/>
    <property type="match status" value="1"/>
</dbReference>
<dbReference type="SUPFAM" id="SSF102114">
    <property type="entry name" value="Radical SAM enzymes"/>
    <property type="match status" value="1"/>
</dbReference>
<comment type="caution">
    <text evidence="8">The sequence shown here is derived from an EMBL/GenBank/DDBJ whole genome shotgun (WGS) entry which is preliminary data.</text>
</comment>